<proteinExistence type="predicted"/>
<evidence type="ECO:0000313" key="2">
    <source>
        <dbReference type="EMBL" id="ACS33486.1"/>
    </source>
</evidence>
<keyword evidence="3" id="KW-1185">Reference proteome</keyword>
<name>C5A5H4_THEGJ</name>
<dbReference type="HOGENOM" id="CLU_1369593_0_0_2"/>
<dbReference type="PATRIC" id="fig|593117.10.peg.979"/>
<dbReference type="AlphaFoldDB" id="C5A5H4"/>
<accession>C5A5H4</accession>
<dbReference type="STRING" id="593117.TGAM_0984"/>
<reference evidence="2 3" key="1">
    <citation type="journal article" date="2007" name="Genome Biol.">
        <title>Genome analysis and genome-wide proteomics of Thermococcus gammatolerans, the most radioresistant organism known amongst the Archaea.</title>
        <authorList>
            <person name="Zivanovic Y."/>
            <person name="Armengaud J."/>
            <person name="Lagorce A."/>
            <person name="Leplat C."/>
            <person name="Guerin P."/>
            <person name="Dutertre M."/>
            <person name="Anthouard V."/>
            <person name="Forterre P."/>
            <person name="Wincker P."/>
            <person name="Confalonieri F."/>
        </authorList>
    </citation>
    <scope>NUCLEOTIDE SEQUENCE [LARGE SCALE GENOMIC DNA]</scope>
    <source>
        <strain evidence="3">DSM 15229 / JCM 11827 / EJ3</strain>
    </source>
</reference>
<gene>
    <name evidence="2" type="ordered locus">TGAM_0984</name>
</gene>
<protein>
    <recommendedName>
        <fullName evidence="4">Chromosome assembly protein</fullName>
    </recommendedName>
</protein>
<dbReference type="Proteomes" id="UP000001488">
    <property type="component" value="Chromosome"/>
</dbReference>
<dbReference type="eggNOG" id="arCOG09747">
    <property type="taxonomic scope" value="Archaea"/>
</dbReference>
<keyword evidence="1" id="KW-0175">Coiled coil</keyword>
<dbReference type="PaxDb" id="593117-TGAM_0984"/>
<organism evidence="2 3">
    <name type="scientific">Thermococcus gammatolerans (strain DSM 15229 / JCM 11827 / EJ3)</name>
    <dbReference type="NCBI Taxonomy" id="593117"/>
    <lineage>
        <taxon>Archaea</taxon>
        <taxon>Methanobacteriati</taxon>
        <taxon>Methanobacteriota</taxon>
        <taxon>Thermococci</taxon>
        <taxon>Thermococcales</taxon>
        <taxon>Thermococcaceae</taxon>
        <taxon>Thermococcus</taxon>
    </lineage>
</organism>
<evidence type="ECO:0008006" key="4">
    <source>
        <dbReference type="Google" id="ProtNLM"/>
    </source>
</evidence>
<dbReference type="KEGG" id="tga:TGAM_0984"/>
<evidence type="ECO:0000256" key="1">
    <source>
        <dbReference type="SAM" id="Coils"/>
    </source>
</evidence>
<sequence>MEVFEMGIRDIFGRKNTVEKLSLRELQAEEIRLKNRLERLKKDLNQIEKKKKQLFQEGIGADKLKKKMLAQEIKSLDMEQKLKLKDFTMAQKQYTLVKNLIIVKKYEKELRKVGLWEKLSKVEPEQLEQALIKINLDGKEFDEMVEGLNRVFEMEIAEFEEGEDETERELMKAWSQVEAGEADVEEVAEKVVSLDKDTEEEEL</sequence>
<dbReference type="EMBL" id="CP001398">
    <property type="protein sequence ID" value="ACS33486.1"/>
    <property type="molecule type" value="Genomic_DNA"/>
</dbReference>
<feature type="coiled-coil region" evidence="1">
    <location>
        <begin position="23"/>
        <end position="57"/>
    </location>
</feature>
<evidence type="ECO:0000313" key="3">
    <source>
        <dbReference type="Proteomes" id="UP000001488"/>
    </source>
</evidence>